<proteinExistence type="predicted"/>
<evidence type="ECO:0000313" key="1">
    <source>
        <dbReference type="EMBL" id="JAH86291.1"/>
    </source>
</evidence>
<organism evidence="1">
    <name type="scientific">Anguilla anguilla</name>
    <name type="common">European freshwater eel</name>
    <name type="synonym">Muraena anguilla</name>
    <dbReference type="NCBI Taxonomy" id="7936"/>
    <lineage>
        <taxon>Eukaryota</taxon>
        <taxon>Metazoa</taxon>
        <taxon>Chordata</taxon>
        <taxon>Craniata</taxon>
        <taxon>Vertebrata</taxon>
        <taxon>Euteleostomi</taxon>
        <taxon>Actinopterygii</taxon>
        <taxon>Neopterygii</taxon>
        <taxon>Teleostei</taxon>
        <taxon>Anguilliformes</taxon>
        <taxon>Anguillidae</taxon>
        <taxon>Anguilla</taxon>
    </lineage>
</organism>
<reference evidence="1" key="2">
    <citation type="journal article" date="2015" name="Fish Shellfish Immunol.">
        <title>Early steps in the European eel (Anguilla anguilla)-Vibrio vulnificus interaction in the gills: Role of the RtxA13 toxin.</title>
        <authorList>
            <person name="Callol A."/>
            <person name="Pajuelo D."/>
            <person name="Ebbesson L."/>
            <person name="Teles M."/>
            <person name="MacKenzie S."/>
            <person name="Amaro C."/>
        </authorList>
    </citation>
    <scope>NUCLEOTIDE SEQUENCE</scope>
</reference>
<dbReference type="EMBL" id="GBXM01022286">
    <property type="protein sequence ID" value="JAH86291.1"/>
    <property type="molecule type" value="Transcribed_RNA"/>
</dbReference>
<sequence>MFLRYVRPCHFVLKNTPPIPISRSRLHCKCT</sequence>
<protein>
    <submittedName>
        <fullName evidence="1">Uncharacterized protein</fullName>
    </submittedName>
</protein>
<accession>A0A0E9W7M2</accession>
<name>A0A0E9W7M2_ANGAN</name>
<reference evidence="1" key="1">
    <citation type="submission" date="2014-11" db="EMBL/GenBank/DDBJ databases">
        <authorList>
            <person name="Amaro Gonzalez C."/>
        </authorList>
    </citation>
    <scope>NUCLEOTIDE SEQUENCE</scope>
</reference>
<dbReference type="AlphaFoldDB" id="A0A0E9W7M2"/>